<protein>
    <submittedName>
        <fullName evidence="13">Chloride channel protein</fullName>
    </submittedName>
</protein>
<feature type="transmembrane region" description="Helical" evidence="11">
    <location>
        <begin position="241"/>
        <end position="259"/>
    </location>
</feature>
<gene>
    <name evidence="13" type="ORF">D0544_16710</name>
</gene>
<feature type="transmembrane region" description="Helical" evidence="11">
    <location>
        <begin position="271"/>
        <end position="292"/>
    </location>
</feature>
<dbReference type="GO" id="GO:0034707">
    <property type="term" value="C:chloride channel complex"/>
    <property type="evidence" value="ECO:0007669"/>
    <property type="project" value="UniProtKB-KW"/>
</dbReference>
<reference evidence="13 14" key="1">
    <citation type="submission" date="2018-08" db="EMBL/GenBank/DDBJ databases">
        <authorList>
            <person name="Khan S.A."/>
        </authorList>
    </citation>
    <scope>NUCLEOTIDE SEQUENCE [LARGE SCALE GENOMIC DNA]</scope>
    <source>
        <strain evidence="13 14">GTF-13</strain>
    </source>
</reference>
<evidence type="ECO:0000256" key="6">
    <source>
        <dbReference type="ARBA" id="ARBA00023136"/>
    </source>
</evidence>
<evidence type="ECO:0000256" key="7">
    <source>
        <dbReference type="ARBA" id="ARBA00023173"/>
    </source>
</evidence>
<feature type="transmembrane region" description="Helical" evidence="11">
    <location>
        <begin position="401"/>
        <end position="420"/>
    </location>
</feature>
<keyword evidence="5" id="KW-0406">Ion transport</keyword>
<evidence type="ECO:0000313" key="14">
    <source>
        <dbReference type="Proteomes" id="UP000280792"/>
    </source>
</evidence>
<dbReference type="InterPro" id="IPR050368">
    <property type="entry name" value="ClC-type_chloride_channel"/>
</dbReference>
<evidence type="ECO:0000256" key="8">
    <source>
        <dbReference type="ARBA" id="ARBA00023214"/>
    </source>
</evidence>
<feature type="transmembrane region" description="Helical" evidence="11">
    <location>
        <begin position="73"/>
        <end position="92"/>
    </location>
</feature>
<comment type="caution">
    <text evidence="13">The sequence shown here is derived from an EMBL/GenBank/DDBJ whole genome shotgun (WGS) entry which is preliminary data.</text>
</comment>
<evidence type="ECO:0000256" key="3">
    <source>
        <dbReference type="ARBA" id="ARBA00022692"/>
    </source>
</evidence>
<dbReference type="Proteomes" id="UP000280792">
    <property type="component" value="Unassembled WGS sequence"/>
</dbReference>
<dbReference type="InterPro" id="IPR000644">
    <property type="entry name" value="CBS_dom"/>
</dbReference>
<evidence type="ECO:0000256" key="1">
    <source>
        <dbReference type="ARBA" id="ARBA00004141"/>
    </source>
</evidence>
<dbReference type="InterPro" id="IPR046342">
    <property type="entry name" value="CBS_dom_sf"/>
</dbReference>
<keyword evidence="3 11" id="KW-0812">Transmembrane</keyword>
<evidence type="ECO:0000256" key="2">
    <source>
        <dbReference type="ARBA" id="ARBA00022448"/>
    </source>
</evidence>
<evidence type="ECO:0000256" key="4">
    <source>
        <dbReference type="ARBA" id="ARBA00022989"/>
    </source>
</evidence>
<dbReference type="InterPro" id="IPR014743">
    <property type="entry name" value="Cl-channel_core"/>
</dbReference>
<keyword evidence="10" id="KW-0129">CBS domain</keyword>
<evidence type="ECO:0000256" key="5">
    <source>
        <dbReference type="ARBA" id="ARBA00023065"/>
    </source>
</evidence>
<dbReference type="EMBL" id="QWEZ01000002">
    <property type="protein sequence ID" value="RRJ83455.1"/>
    <property type="molecule type" value="Genomic_DNA"/>
</dbReference>
<feature type="transmembrane region" description="Helical" evidence="11">
    <location>
        <begin position="201"/>
        <end position="221"/>
    </location>
</feature>
<accession>A0A3P3VL53</accession>
<dbReference type="RefSeq" id="WP_125018177.1">
    <property type="nucleotide sequence ID" value="NZ_QWEZ01000002.1"/>
</dbReference>
<feature type="domain" description="CBS" evidence="12">
    <location>
        <begin position="519"/>
        <end position="574"/>
    </location>
</feature>
<feature type="transmembrane region" description="Helical" evidence="11">
    <location>
        <begin position="312"/>
        <end position="334"/>
    </location>
</feature>
<dbReference type="SUPFAM" id="SSF81340">
    <property type="entry name" value="Clc chloride channel"/>
    <property type="match status" value="1"/>
</dbReference>
<keyword evidence="7" id="KW-0869">Chloride channel</keyword>
<name>A0A3P3VL53_9GAMM</name>
<proteinExistence type="predicted"/>
<sequence>MRRPSPPQIMNQFRLRLANAEAVPQLALLGILSGLITGAVIILFRQLLGWMLGTGLPEGNDENFEGLADHWRLLLPIAGSLVLVLLFALIAPRHRQTGIAHVIERMALHQGHLPFKNMLVQFVGALIALASGHSSGREGPAVHLGAAGSSGLGHWLRLPNNSVRTLVGCGSAAAISAAFNTPIAGVIFAMEVVMMEYTISGFIPVILASVIAAFMTALVYGSEHAFVIPLIEMRTLLEFPLVILCGLAIGCLAASFIWLSKQINRRAPSPYWFRLPLAGVLTGLVALQFPQVMGIGYDTISDILFNTVGLEFLLLLVLAKLLVSAAACGLGVPAGTIGPSLFLGACLGGAIGLISQILYSGPSSGSGFYAMLGMGAMMAAVLQAPLAALMAVMELTHNPNIILPAMLAVVIASLTSRYLLGQGSLFAELLGREMADPRSLLEQGLHREGVANIMDGGLVHLPRQCPLALAQELLRDAHKWVVVVEEESPRWIFRADELRLQMTEPDRPEALDLLSIPALRKDIAPISDQATVQEALQALHDAGTEALYVRDRKSNRAIGIVTQEFIQQHYRLYQ</sequence>
<dbReference type="Pfam" id="PF00654">
    <property type="entry name" value="Voltage_CLC"/>
    <property type="match status" value="1"/>
</dbReference>
<dbReference type="CDD" id="cd00400">
    <property type="entry name" value="Voltage_gated_ClC"/>
    <property type="match status" value="1"/>
</dbReference>
<evidence type="ECO:0000256" key="10">
    <source>
        <dbReference type="PROSITE-ProRule" id="PRU00703"/>
    </source>
</evidence>
<keyword evidence="2" id="KW-0813">Transport</keyword>
<evidence type="ECO:0000256" key="11">
    <source>
        <dbReference type="SAM" id="Phobius"/>
    </source>
</evidence>
<comment type="subcellular location">
    <subcellularLocation>
        <location evidence="1">Membrane</location>
        <topology evidence="1">Multi-pass membrane protein</topology>
    </subcellularLocation>
</comment>
<dbReference type="SUPFAM" id="SSF54631">
    <property type="entry name" value="CBS-domain pair"/>
    <property type="match status" value="1"/>
</dbReference>
<keyword evidence="6 11" id="KW-0472">Membrane</keyword>
<feature type="transmembrane region" description="Helical" evidence="11">
    <location>
        <begin position="341"/>
        <end position="361"/>
    </location>
</feature>
<dbReference type="AlphaFoldDB" id="A0A3P3VL53"/>
<keyword evidence="14" id="KW-1185">Reference proteome</keyword>
<keyword evidence="8" id="KW-0868">Chloride</keyword>
<keyword evidence="9" id="KW-0407">Ion channel</keyword>
<evidence type="ECO:0000313" key="13">
    <source>
        <dbReference type="EMBL" id="RRJ83455.1"/>
    </source>
</evidence>
<dbReference type="GO" id="GO:0005254">
    <property type="term" value="F:chloride channel activity"/>
    <property type="evidence" value="ECO:0007669"/>
    <property type="project" value="UniProtKB-KW"/>
</dbReference>
<evidence type="ECO:0000256" key="9">
    <source>
        <dbReference type="ARBA" id="ARBA00023303"/>
    </source>
</evidence>
<dbReference type="PANTHER" id="PTHR43427:SF6">
    <property type="entry name" value="CHLORIDE CHANNEL PROTEIN CLC-E"/>
    <property type="match status" value="1"/>
</dbReference>
<dbReference type="PANTHER" id="PTHR43427">
    <property type="entry name" value="CHLORIDE CHANNEL PROTEIN CLC-E"/>
    <property type="match status" value="1"/>
</dbReference>
<feature type="transmembrane region" description="Helical" evidence="11">
    <location>
        <begin position="26"/>
        <end position="53"/>
    </location>
</feature>
<dbReference type="Gene3D" id="1.10.3080.10">
    <property type="entry name" value="Clc chloride channel"/>
    <property type="match status" value="1"/>
</dbReference>
<evidence type="ECO:0000259" key="12">
    <source>
        <dbReference type="PROSITE" id="PS51371"/>
    </source>
</evidence>
<dbReference type="PROSITE" id="PS51371">
    <property type="entry name" value="CBS"/>
    <property type="match status" value="1"/>
</dbReference>
<organism evidence="13 14">
    <name type="scientific">Aestuariirhabdus litorea</name>
    <dbReference type="NCBI Taxonomy" id="2528527"/>
    <lineage>
        <taxon>Bacteria</taxon>
        <taxon>Pseudomonadati</taxon>
        <taxon>Pseudomonadota</taxon>
        <taxon>Gammaproteobacteria</taxon>
        <taxon>Oceanospirillales</taxon>
        <taxon>Aestuariirhabdaceae</taxon>
        <taxon>Aestuariirhabdus</taxon>
    </lineage>
</organism>
<keyword evidence="4 11" id="KW-1133">Transmembrane helix</keyword>
<dbReference type="InterPro" id="IPR001807">
    <property type="entry name" value="ClC"/>
</dbReference>
<reference evidence="13 14" key="2">
    <citation type="submission" date="2018-12" db="EMBL/GenBank/DDBJ databases">
        <title>Simiduia agarivorans gen. nov., sp. nov., a marine, agarolytic bacterium isolated from shallow coastal water from Keelung, Taiwan.</title>
        <authorList>
            <person name="Shieh W.Y."/>
        </authorList>
    </citation>
    <scope>NUCLEOTIDE SEQUENCE [LARGE SCALE GENOMIC DNA]</scope>
    <source>
        <strain evidence="13 14">GTF-13</strain>
    </source>
</reference>
<feature type="transmembrane region" description="Helical" evidence="11">
    <location>
        <begin position="367"/>
        <end position="389"/>
    </location>
</feature>
<dbReference type="PRINTS" id="PR00762">
    <property type="entry name" value="CLCHANNEL"/>
</dbReference>